<gene>
    <name evidence="1" type="ORF">S01H1_45449</name>
</gene>
<proteinExistence type="predicted"/>
<evidence type="ECO:0000313" key="1">
    <source>
        <dbReference type="EMBL" id="GAG00542.1"/>
    </source>
</evidence>
<feature type="non-terminal residue" evidence="1">
    <location>
        <position position="1"/>
    </location>
</feature>
<accession>X0UMM2</accession>
<evidence type="ECO:0008006" key="2">
    <source>
        <dbReference type="Google" id="ProtNLM"/>
    </source>
</evidence>
<dbReference type="AlphaFoldDB" id="X0UMM2"/>
<name>X0UMM2_9ZZZZ</name>
<sequence>EHGLGKKTLRKCLESNLDYITLKIENFIASSPKPVAKRKIMSFFKFLKTVFSFTEIVIYVDQLETTFSKNWVSEVRKEMKRALSEMETLEILIKQKKLWFKPGFGMYEFQGIKTDGNEKDAGFWKLIPEEYVKNDVINILKKQSTASKVNAVFMLVKNSKAREQYLPPFDYLNLQNGILNIHTREMVDATGTYNINHILPYKYLEGKKSALWEDTVAIFSCDIIAIQLLLSQIYGYCLTTDNKYEKIFMLMGEGSNGKTTYIET</sequence>
<protein>
    <recommendedName>
        <fullName evidence="2">Bacteriophage/plasmid primase P4 C-terminal domain-containing protein</fullName>
    </recommendedName>
</protein>
<reference evidence="1" key="1">
    <citation type="journal article" date="2014" name="Front. Microbiol.">
        <title>High frequency of phylogenetically diverse reductive dehalogenase-homologous genes in deep subseafloor sedimentary metagenomes.</title>
        <authorList>
            <person name="Kawai M."/>
            <person name="Futagami T."/>
            <person name="Toyoda A."/>
            <person name="Takaki Y."/>
            <person name="Nishi S."/>
            <person name="Hori S."/>
            <person name="Arai W."/>
            <person name="Tsubouchi T."/>
            <person name="Morono Y."/>
            <person name="Uchiyama I."/>
            <person name="Ito T."/>
            <person name="Fujiyama A."/>
            <person name="Inagaki F."/>
            <person name="Takami H."/>
        </authorList>
    </citation>
    <scope>NUCLEOTIDE SEQUENCE</scope>
    <source>
        <strain evidence="1">Expedition CK06-06</strain>
    </source>
</reference>
<comment type="caution">
    <text evidence="1">The sequence shown here is derived from an EMBL/GenBank/DDBJ whole genome shotgun (WGS) entry which is preliminary data.</text>
</comment>
<organism evidence="1">
    <name type="scientific">marine sediment metagenome</name>
    <dbReference type="NCBI Taxonomy" id="412755"/>
    <lineage>
        <taxon>unclassified sequences</taxon>
        <taxon>metagenomes</taxon>
        <taxon>ecological metagenomes</taxon>
    </lineage>
</organism>
<dbReference type="EMBL" id="BARS01029041">
    <property type="protein sequence ID" value="GAG00542.1"/>
    <property type="molecule type" value="Genomic_DNA"/>
</dbReference>
<feature type="non-terminal residue" evidence="1">
    <location>
        <position position="264"/>
    </location>
</feature>